<sequence length="221" mass="24920">MTQWIRGSLFLLTVLGFSKGFAQSKMAARHDSISNCVHVTTPNWTGHHPQKTDRMLNFTMLSLDTAGRESWRSGVIESFDADGDGFFIKVTTPAYVPKHSGGIWCTGYIQRPRKKGFDTLQVNYGVVRPGRIQLAVKSAAPLNELYLIPASLWTAKIEQSDWQTNPAQIEKFRIYISPKNVIANIDETTYVVIGKIKEQYHTAVHYTKPYIVEALQTVTLN</sequence>
<evidence type="ECO:0000313" key="3">
    <source>
        <dbReference type="Proteomes" id="UP000261284"/>
    </source>
</evidence>
<dbReference type="Proteomes" id="UP000261284">
    <property type="component" value="Unassembled WGS sequence"/>
</dbReference>
<gene>
    <name evidence="2" type="ORF">DXN05_06615</name>
</gene>
<dbReference type="OrthoDB" id="9854277at2"/>
<dbReference type="AlphaFoldDB" id="A0A3E1NKK8"/>
<evidence type="ECO:0000313" key="2">
    <source>
        <dbReference type="EMBL" id="RFM28475.1"/>
    </source>
</evidence>
<protein>
    <submittedName>
        <fullName evidence="2">Uncharacterized protein</fullName>
    </submittedName>
</protein>
<organism evidence="2 3">
    <name type="scientific">Deminuibacter soli</name>
    <dbReference type="NCBI Taxonomy" id="2291815"/>
    <lineage>
        <taxon>Bacteria</taxon>
        <taxon>Pseudomonadati</taxon>
        <taxon>Bacteroidota</taxon>
        <taxon>Chitinophagia</taxon>
        <taxon>Chitinophagales</taxon>
        <taxon>Chitinophagaceae</taxon>
        <taxon>Deminuibacter</taxon>
    </lineage>
</organism>
<evidence type="ECO:0000256" key="1">
    <source>
        <dbReference type="SAM" id="SignalP"/>
    </source>
</evidence>
<feature type="signal peptide" evidence="1">
    <location>
        <begin position="1"/>
        <end position="22"/>
    </location>
</feature>
<name>A0A3E1NKK8_9BACT</name>
<keyword evidence="1" id="KW-0732">Signal</keyword>
<dbReference type="RefSeq" id="WP_147313846.1">
    <property type="nucleotide sequence ID" value="NZ_QTJU01000002.1"/>
</dbReference>
<keyword evidence="3" id="KW-1185">Reference proteome</keyword>
<feature type="chain" id="PRO_5017820343" evidence="1">
    <location>
        <begin position="23"/>
        <end position="221"/>
    </location>
</feature>
<accession>A0A3E1NKK8</accession>
<proteinExistence type="predicted"/>
<comment type="caution">
    <text evidence="2">The sequence shown here is derived from an EMBL/GenBank/DDBJ whole genome shotgun (WGS) entry which is preliminary data.</text>
</comment>
<dbReference type="EMBL" id="QTJU01000002">
    <property type="protein sequence ID" value="RFM28475.1"/>
    <property type="molecule type" value="Genomic_DNA"/>
</dbReference>
<reference evidence="2 3" key="1">
    <citation type="submission" date="2018-08" db="EMBL/GenBank/DDBJ databases">
        <title>Chitinophagaceae sp. K23C18032701, a novel bacterium isolated from forest soil.</title>
        <authorList>
            <person name="Wang C."/>
        </authorList>
    </citation>
    <scope>NUCLEOTIDE SEQUENCE [LARGE SCALE GENOMIC DNA]</scope>
    <source>
        <strain evidence="2 3">K23C18032701</strain>
    </source>
</reference>